<dbReference type="Proteomes" id="UP000636709">
    <property type="component" value="Unassembled WGS sequence"/>
</dbReference>
<organism evidence="2 3">
    <name type="scientific">Digitaria exilis</name>
    <dbReference type="NCBI Taxonomy" id="1010633"/>
    <lineage>
        <taxon>Eukaryota</taxon>
        <taxon>Viridiplantae</taxon>
        <taxon>Streptophyta</taxon>
        <taxon>Embryophyta</taxon>
        <taxon>Tracheophyta</taxon>
        <taxon>Spermatophyta</taxon>
        <taxon>Magnoliopsida</taxon>
        <taxon>Liliopsida</taxon>
        <taxon>Poales</taxon>
        <taxon>Poaceae</taxon>
        <taxon>PACMAD clade</taxon>
        <taxon>Panicoideae</taxon>
        <taxon>Panicodae</taxon>
        <taxon>Paniceae</taxon>
        <taxon>Anthephorinae</taxon>
        <taxon>Digitaria</taxon>
    </lineage>
</organism>
<dbReference type="OrthoDB" id="689532at2759"/>
<gene>
    <name evidence="2" type="ORF">HU200_000443</name>
</gene>
<accession>A0A835KYG5</accession>
<proteinExistence type="predicted"/>
<feature type="domain" description="FBD" evidence="1">
    <location>
        <begin position="2"/>
        <end position="37"/>
    </location>
</feature>
<evidence type="ECO:0000313" key="3">
    <source>
        <dbReference type="Proteomes" id="UP000636709"/>
    </source>
</evidence>
<reference evidence="2" key="1">
    <citation type="submission" date="2020-07" db="EMBL/GenBank/DDBJ databases">
        <title>Genome sequence and genetic diversity analysis of an under-domesticated orphan crop, white fonio (Digitaria exilis).</title>
        <authorList>
            <person name="Bennetzen J.L."/>
            <person name="Chen S."/>
            <person name="Ma X."/>
            <person name="Wang X."/>
            <person name="Yssel A.E.J."/>
            <person name="Chaluvadi S.R."/>
            <person name="Johnson M."/>
            <person name="Gangashetty P."/>
            <person name="Hamidou F."/>
            <person name="Sanogo M.D."/>
            <person name="Zwaenepoel A."/>
            <person name="Wallace J."/>
            <person name="Van De Peer Y."/>
            <person name="Van Deynze A."/>
        </authorList>
    </citation>
    <scope>NUCLEOTIDE SEQUENCE</scope>
    <source>
        <tissue evidence="2">Leaves</tissue>
    </source>
</reference>
<sequence>MLNRLQEVEITEFRGSENEVTFMKLLFSWATVLKKLTVTFKSLVTESIAKELCLVLQSFSRPEISMKFYIYYKDKIKVRYVHED</sequence>
<keyword evidence="3" id="KW-1185">Reference proteome</keyword>
<dbReference type="AlphaFoldDB" id="A0A835KYG5"/>
<evidence type="ECO:0000313" key="2">
    <source>
        <dbReference type="EMBL" id="KAF8783646.1"/>
    </source>
</evidence>
<evidence type="ECO:0000259" key="1">
    <source>
        <dbReference type="Pfam" id="PF08387"/>
    </source>
</evidence>
<protein>
    <recommendedName>
        <fullName evidence="1">FBD domain-containing protein</fullName>
    </recommendedName>
</protein>
<dbReference type="Pfam" id="PF08387">
    <property type="entry name" value="FBD"/>
    <property type="match status" value="1"/>
</dbReference>
<dbReference type="EMBL" id="JACEFO010000065">
    <property type="protein sequence ID" value="KAF8783646.1"/>
    <property type="molecule type" value="Genomic_DNA"/>
</dbReference>
<comment type="caution">
    <text evidence="2">The sequence shown here is derived from an EMBL/GenBank/DDBJ whole genome shotgun (WGS) entry which is preliminary data.</text>
</comment>
<name>A0A835KYG5_9POAL</name>
<dbReference type="InterPro" id="IPR006566">
    <property type="entry name" value="FBD"/>
</dbReference>